<protein>
    <submittedName>
        <fullName evidence="1">Uncharacterized protein</fullName>
    </submittedName>
</protein>
<evidence type="ECO:0000313" key="1">
    <source>
        <dbReference type="EMBL" id="UGS28347.1"/>
    </source>
</evidence>
<dbReference type="Proteomes" id="UP001199642">
    <property type="component" value="Chromosome"/>
</dbReference>
<evidence type="ECO:0000313" key="2">
    <source>
        <dbReference type="Proteomes" id="UP001199642"/>
    </source>
</evidence>
<dbReference type="EMBL" id="CP082781">
    <property type="protein sequence ID" value="UGS28347.1"/>
    <property type="molecule type" value="Genomic_DNA"/>
</dbReference>
<name>A0ABY3RWU9_9MICO</name>
<dbReference type="RefSeq" id="WP_231821461.1">
    <property type="nucleotide sequence ID" value="NZ_CP082781.1"/>
</dbReference>
<accession>A0ABY3RWU9</accession>
<gene>
    <name evidence="1" type="ORF">K8F61_09400</name>
</gene>
<sequence length="210" mass="22521">MHAHDVFAEFYAVVLEHPAGGPLRWSSSRQGWVRHAGHGWADTAVAGDAVDEQQLAAAIEVANAFIAERVCQECGAAATGELHYVSVDVVGAPVISCLQLPAFHIVDSAKGSGSLKHWGSPFGCDAAGGPALLRGEVSGFGRDVMAGFVYGRPLSARQVLERPWCSRCRRAARNVFEARVDEVRAERNRGLEAHRSALQRLARLLEQAAG</sequence>
<keyword evidence="2" id="KW-1185">Reference proteome</keyword>
<proteinExistence type="predicted"/>
<reference evidence="1 2" key="1">
    <citation type="submission" date="2023-01" db="EMBL/GenBank/DDBJ databases">
        <title>Characterization of estradiol degrading bacteria Microbacterium sp. MZT7 and reveal degrading genes through genome analysis.</title>
        <authorList>
            <person name="Hao P."/>
            <person name="Gao Y."/>
        </authorList>
    </citation>
    <scope>NUCLEOTIDE SEQUENCE [LARGE SCALE GENOMIC DNA]</scope>
    <source>
        <strain evidence="1 2">MZT7</strain>
    </source>
</reference>
<organism evidence="1 2">
    <name type="scientific">Microbacterium resistens</name>
    <dbReference type="NCBI Taxonomy" id="156977"/>
    <lineage>
        <taxon>Bacteria</taxon>
        <taxon>Bacillati</taxon>
        <taxon>Actinomycetota</taxon>
        <taxon>Actinomycetes</taxon>
        <taxon>Micrococcales</taxon>
        <taxon>Microbacteriaceae</taxon>
        <taxon>Microbacterium</taxon>
    </lineage>
</organism>